<evidence type="ECO:0000313" key="5">
    <source>
        <dbReference type="Proteomes" id="UP000634668"/>
    </source>
</evidence>
<accession>A0A918J1G2</accession>
<name>A0A918J1G2_9FLAO</name>
<keyword evidence="5" id="KW-1185">Reference proteome</keyword>
<dbReference type="InterPro" id="IPR050595">
    <property type="entry name" value="Bact_response_regulator"/>
</dbReference>
<dbReference type="EMBL" id="BMWP01000022">
    <property type="protein sequence ID" value="GGW42383.1"/>
    <property type="molecule type" value="Genomic_DNA"/>
</dbReference>
<dbReference type="SMART" id="SM00448">
    <property type="entry name" value="REC"/>
    <property type="match status" value="1"/>
</dbReference>
<keyword evidence="1 2" id="KW-0597">Phosphoprotein</keyword>
<dbReference type="Gene3D" id="3.40.50.2300">
    <property type="match status" value="1"/>
</dbReference>
<dbReference type="InterPro" id="IPR001789">
    <property type="entry name" value="Sig_transdc_resp-reg_receiver"/>
</dbReference>
<evidence type="ECO:0000259" key="3">
    <source>
        <dbReference type="PROSITE" id="PS50110"/>
    </source>
</evidence>
<dbReference type="Proteomes" id="UP000634668">
    <property type="component" value="Unassembled WGS sequence"/>
</dbReference>
<organism evidence="4 5">
    <name type="scientific">Arenibacter certesii</name>
    <dbReference type="NCBI Taxonomy" id="228955"/>
    <lineage>
        <taxon>Bacteria</taxon>
        <taxon>Pseudomonadati</taxon>
        <taxon>Bacteroidota</taxon>
        <taxon>Flavobacteriia</taxon>
        <taxon>Flavobacteriales</taxon>
        <taxon>Flavobacteriaceae</taxon>
        <taxon>Arenibacter</taxon>
    </lineage>
</organism>
<evidence type="ECO:0000256" key="2">
    <source>
        <dbReference type="PROSITE-ProRule" id="PRU00169"/>
    </source>
</evidence>
<dbReference type="PANTHER" id="PTHR44591:SF3">
    <property type="entry name" value="RESPONSE REGULATORY DOMAIN-CONTAINING PROTEIN"/>
    <property type="match status" value="1"/>
</dbReference>
<dbReference type="Pfam" id="PF00072">
    <property type="entry name" value="Response_reg"/>
    <property type="match status" value="1"/>
</dbReference>
<proteinExistence type="predicted"/>
<dbReference type="InterPro" id="IPR011006">
    <property type="entry name" value="CheY-like_superfamily"/>
</dbReference>
<feature type="domain" description="Response regulatory" evidence="3">
    <location>
        <begin position="19"/>
        <end position="139"/>
    </location>
</feature>
<comment type="caution">
    <text evidence="4">The sequence shown here is derived from an EMBL/GenBank/DDBJ whole genome shotgun (WGS) entry which is preliminary data.</text>
</comment>
<evidence type="ECO:0000256" key="1">
    <source>
        <dbReference type="ARBA" id="ARBA00022553"/>
    </source>
</evidence>
<dbReference type="RefSeq" id="WP_051315641.1">
    <property type="nucleotide sequence ID" value="NZ_BMWP01000022.1"/>
</dbReference>
<dbReference type="GO" id="GO:0000160">
    <property type="term" value="P:phosphorelay signal transduction system"/>
    <property type="evidence" value="ECO:0007669"/>
    <property type="project" value="InterPro"/>
</dbReference>
<dbReference type="PROSITE" id="PS50110">
    <property type="entry name" value="RESPONSE_REGULATORY"/>
    <property type="match status" value="1"/>
</dbReference>
<evidence type="ECO:0000313" key="4">
    <source>
        <dbReference type="EMBL" id="GGW42383.1"/>
    </source>
</evidence>
<gene>
    <name evidence="4" type="ORF">GCM10007383_28670</name>
</gene>
<dbReference type="PANTHER" id="PTHR44591">
    <property type="entry name" value="STRESS RESPONSE REGULATOR PROTEIN 1"/>
    <property type="match status" value="1"/>
</dbReference>
<protein>
    <recommendedName>
        <fullName evidence="3">Response regulatory domain-containing protein</fullName>
    </recommendedName>
</protein>
<reference evidence="4" key="2">
    <citation type="submission" date="2020-09" db="EMBL/GenBank/DDBJ databases">
        <authorList>
            <person name="Sun Q."/>
            <person name="Kim S."/>
        </authorList>
    </citation>
    <scope>NUCLEOTIDE SEQUENCE</scope>
    <source>
        <strain evidence="4">KCTC 12113</strain>
    </source>
</reference>
<feature type="modified residue" description="4-aspartylphosphate" evidence="2">
    <location>
        <position position="72"/>
    </location>
</feature>
<dbReference type="AlphaFoldDB" id="A0A918J1G2"/>
<dbReference type="SUPFAM" id="SSF52172">
    <property type="entry name" value="CheY-like"/>
    <property type="match status" value="1"/>
</dbReference>
<sequence>MANKGKLMDDYNVDKQQYLLFLVDDDVEDRDFFSMAMNEIEHDVQLTLFSSSEELLEYLSSGKPLPNAIFLDLYMPKIDGEACLSILRGNPSNDDICITIYSNYVDMEKTAQLFQKGANRFLKKPSTYSGLKKVLSRVIASLKNNPSGGHTVFNYSE</sequence>
<reference evidence="4" key="1">
    <citation type="journal article" date="2014" name="Int. J. Syst. Evol. Microbiol.">
        <title>Complete genome sequence of Corynebacterium casei LMG S-19264T (=DSM 44701T), isolated from a smear-ripened cheese.</title>
        <authorList>
            <consortium name="US DOE Joint Genome Institute (JGI-PGF)"/>
            <person name="Walter F."/>
            <person name="Albersmeier A."/>
            <person name="Kalinowski J."/>
            <person name="Ruckert C."/>
        </authorList>
    </citation>
    <scope>NUCLEOTIDE SEQUENCE</scope>
    <source>
        <strain evidence="4">KCTC 12113</strain>
    </source>
</reference>